<feature type="coiled-coil region" evidence="6">
    <location>
        <begin position="420"/>
        <end position="461"/>
    </location>
</feature>
<evidence type="ECO:0000259" key="8">
    <source>
        <dbReference type="Pfam" id="PF07833"/>
    </source>
</evidence>
<keyword evidence="3" id="KW-0812">Transmembrane</keyword>
<feature type="signal peptide" evidence="7">
    <location>
        <begin position="1"/>
        <end position="19"/>
    </location>
</feature>
<dbReference type="InterPro" id="IPR036582">
    <property type="entry name" value="Mao_N_sf"/>
</dbReference>
<sequence>MKRLSSALVSTALLSSVVAGVTSAQSANDIHVVLNGVSQTFTQQPIQNNHVTLVPMRALFESLGAQVDYDTATGLITATKGADTIELKLNSTAAHKNGVKIALETPAKLINGSAYVPLRFVGESFGAKVDWDQATSTIQIELPVKSENEQSSSNPSPISPVTTTEAIYETNTEPLAYKDAAALAIANSNRIKEQEASLKVLDNKLADAADGIDFIAAPGVGPDGNPSAKSAYNNYSQAQIGYLMSKKQLETTKEILAYQVKRNYNAIISATEDKRLADLKVTDAEWKLRIAETKLANEMASEYEVTQARNALAQTKAAQEVSAKALDESFRTLNALIGYKADQKYKLTDLPTKFEIFEDNVDEHIARVQTESPTIWMAEREVEQAELNLNYFNFIGQTSKAYDNTKISVNLKKISVAEAKKQLEDAIRQTYDQIKKLETQYDQLQASLASANSALETVQKRYELGMATQYEVFTAQLQLENLKQQMSSIVIGLDNAKLAYEKPWLAVSQ</sequence>
<evidence type="ECO:0000256" key="4">
    <source>
        <dbReference type="ARBA" id="ARBA00023136"/>
    </source>
</evidence>
<keyword evidence="7" id="KW-0732">Signal</keyword>
<reference evidence="9 10" key="1">
    <citation type="submission" date="2019-11" db="EMBL/GenBank/DDBJ databases">
        <title>Draft genome sequences of five Paenibacillus species of dairy origin.</title>
        <authorList>
            <person name="Olajide A.M."/>
            <person name="Chen S."/>
            <person name="Lapointe G."/>
        </authorList>
    </citation>
    <scope>NUCLEOTIDE SEQUENCE [LARGE SCALE GENOMIC DNA]</scope>
    <source>
        <strain evidence="9 10">3CT49</strain>
    </source>
</reference>
<dbReference type="PANTHER" id="PTHR30026">
    <property type="entry name" value="OUTER MEMBRANE PROTEIN TOLC"/>
    <property type="match status" value="1"/>
</dbReference>
<comment type="subcellular location">
    <subcellularLocation>
        <location evidence="1">Cell outer membrane</location>
    </subcellularLocation>
</comment>
<evidence type="ECO:0000256" key="1">
    <source>
        <dbReference type="ARBA" id="ARBA00004442"/>
    </source>
</evidence>
<dbReference type="SUPFAM" id="SSF56954">
    <property type="entry name" value="Outer membrane efflux proteins (OEP)"/>
    <property type="match status" value="1"/>
</dbReference>
<dbReference type="RefSeq" id="WP_155620247.1">
    <property type="nucleotide sequence ID" value="NZ_WNZZ01000010.1"/>
</dbReference>
<feature type="domain" description="Copper amine oxidase-like N-terminal" evidence="8">
    <location>
        <begin position="33"/>
        <end position="140"/>
    </location>
</feature>
<dbReference type="GO" id="GO:0015562">
    <property type="term" value="F:efflux transmembrane transporter activity"/>
    <property type="evidence" value="ECO:0007669"/>
    <property type="project" value="InterPro"/>
</dbReference>
<dbReference type="Proteomes" id="UP000442469">
    <property type="component" value="Unassembled WGS sequence"/>
</dbReference>
<protein>
    <recommendedName>
        <fullName evidence="8">Copper amine oxidase-like N-terminal domain-containing protein</fullName>
    </recommendedName>
</protein>
<keyword evidence="6" id="KW-0175">Coiled coil</keyword>
<evidence type="ECO:0000256" key="6">
    <source>
        <dbReference type="SAM" id="Coils"/>
    </source>
</evidence>
<dbReference type="EMBL" id="WNZZ01000010">
    <property type="protein sequence ID" value="MUG23675.1"/>
    <property type="molecule type" value="Genomic_DNA"/>
</dbReference>
<evidence type="ECO:0000256" key="7">
    <source>
        <dbReference type="SAM" id="SignalP"/>
    </source>
</evidence>
<evidence type="ECO:0000313" key="9">
    <source>
        <dbReference type="EMBL" id="MUG23675.1"/>
    </source>
</evidence>
<evidence type="ECO:0000313" key="10">
    <source>
        <dbReference type="Proteomes" id="UP000442469"/>
    </source>
</evidence>
<accession>A0A6N8EVI6</accession>
<dbReference type="PANTHER" id="PTHR30026:SF20">
    <property type="entry name" value="OUTER MEMBRANE PROTEIN TOLC"/>
    <property type="match status" value="1"/>
</dbReference>
<dbReference type="Gene3D" id="1.20.1600.10">
    <property type="entry name" value="Outer membrane efflux proteins (OEP)"/>
    <property type="match status" value="1"/>
</dbReference>
<proteinExistence type="predicted"/>
<dbReference type="InterPro" id="IPR051906">
    <property type="entry name" value="TolC-like"/>
</dbReference>
<feature type="chain" id="PRO_5039717027" description="Copper amine oxidase-like N-terminal domain-containing protein" evidence="7">
    <location>
        <begin position="20"/>
        <end position="509"/>
    </location>
</feature>
<dbReference type="GO" id="GO:0015288">
    <property type="term" value="F:porin activity"/>
    <property type="evidence" value="ECO:0007669"/>
    <property type="project" value="TreeGrafter"/>
</dbReference>
<dbReference type="AlphaFoldDB" id="A0A6N8EVI6"/>
<keyword evidence="4" id="KW-0472">Membrane</keyword>
<keyword evidence="2" id="KW-1134">Transmembrane beta strand</keyword>
<dbReference type="Pfam" id="PF07833">
    <property type="entry name" value="Cu_amine_oxidN1"/>
    <property type="match status" value="1"/>
</dbReference>
<dbReference type="Gene3D" id="3.30.457.10">
    <property type="entry name" value="Copper amine oxidase-like, N-terminal domain"/>
    <property type="match status" value="1"/>
</dbReference>
<dbReference type="GO" id="GO:1990281">
    <property type="term" value="C:efflux pump complex"/>
    <property type="evidence" value="ECO:0007669"/>
    <property type="project" value="TreeGrafter"/>
</dbReference>
<dbReference type="SUPFAM" id="SSF55383">
    <property type="entry name" value="Copper amine oxidase, domain N"/>
    <property type="match status" value="1"/>
</dbReference>
<keyword evidence="5" id="KW-0998">Cell outer membrane</keyword>
<evidence type="ECO:0000256" key="2">
    <source>
        <dbReference type="ARBA" id="ARBA00022452"/>
    </source>
</evidence>
<evidence type="ECO:0000256" key="5">
    <source>
        <dbReference type="ARBA" id="ARBA00023237"/>
    </source>
</evidence>
<evidence type="ECO:0000256" key="3">
    <source>
        <dbReference type="ARBA" id="ARBA00022692"/>
    </source>
</evidence>
<dbReference type="GO" id="GO:0009279">
    <property type="term" value="C:cell outer membrane"/>
    <property type="evidence" value="ECO:0007669"/>
    <property type="project" value="UniProtKB-SubCell"/>
</dbReference>
<comment type="caution">
    <text evidence="9">The sequence shown here is derived from an EMBL/GenBank/DDBJ whole genome shotgun (WGS) entry which is preliminary data.</text>
</comment>
<dbReference type="InterPro" id="IPR012854">
    <property type="entry name" value="Cu_amine_oxidase-like_N"/>
</dbReference>
<organism evidence="9 10">
    <name type="scientific">Paenibacillus macerans</name>
    <name type="common">Bacillus macerans</name>
    <dbReference type="NCBI Taxonomy" id="44252"/>
    <lineage>
        <taxon>Bacteria</taxon>
        <taxon>Bacillati</taxon>
        <taxon>Bacillota</taxon>
        <taxon>Bacilli</taxon>
        <taxon>Bacillales</taxon>
        <taxon>Paenibacillaceae</taxon>
        <taxon>Paenibacillus</taxon>
    </lineage>
</organism>
<gene>
    <name evidence="9" type="ORF">GNQ08_14875</name>
</gene>
<name>A0A6N8EVI6_PAEMA</name>